<evidence type="ECO:0000313" key="2">
    <source>
        <dbReference type="Proteomes" id="UP000076532"/>
    </source>
</evidence>
<organism evidence="1 2">
    <name type="scientific">Athelia psychrophila</name>
    <dbReference type="NCBI Taxonomy" id="1759441"/>
    <lineage>
        <taxon>Eukaryota</taxon>
        <taxon>Fungi</taxon>
        <taxon>Dikarya</taxon>
        <taxon>Basidiomycota</taxon>
        <taxon>Agaricomycotina</taxon>
        <taxon>Agaricomycetes</taxon>
        <taxon>Agaricomycetidae</taxon>
        <taxon>Atheliales</taxon>
        <taxon>Atheliaceae</taxon>
        <taxon>Athelia</taxon>
    </lineage>
</organism>
<keyword evidence="2" id="KW-1185">Reference proteome</keyword>
<dbReference type="OrthoDB" id="2815938at2759"/>
<dbReference type="AlphaFoldDB" id="A0A166PLU1"/>
<reference evidence="1 2" key="1">
    <citation type="journal article" date="2016" name="Mol. Biol. Evol.">
        <title>Comparative Genomics of Early-Diverging Mushroom-Forming Fungi Provides Insights into the Origins of Lignocellulose Decay Capabilities.</title>
        <authorList>
            <person name="Nagy L.G."/>
            <person name="Riley R."/>
            <person name="Tritt A."/>
            <person name="Adam C."/>
            <person name="Daum C."/>
            <person name="Floudas D."/>
            <person name="Sun H."/>
            <person name="Yadav J.S."/>
            <person name="Pangilinan J."/>
            <person name="Larsson K.H."/>
            <person name="Matsuura K."/>
            <person name="Barry K."/>
            <person name="Labutti K."/>
            <person name="Kuo R."/>
            <person name="Ohm R.A."/>
            <person name="Bhattacharya S.S."/>
            <person name="Shirouzu T."/>
            <person name="Yoshinaga Y."/>
            <person name="Martin F.M."/>
            <person name="Grigoriev I.V."/>
            <person name="Hibbett D.S."/>
        </authorList>
    </citation>
    <scope>NUCLEOTIDE SEQUENCE [LARGE SCALE GENOMIC DNA]</scope>
    <source>
        <strain evidence="1 2">CBS 109695</strain>
    </source>
</reference>
<protein>
    <submittedName>
        <fullName evidence="1">Uncharacterized protein</fullName>
    </submittedName>
</protein>
<sequence>MSIDNANALLWQRDALPKTAFSAFKRAILQELSVRNGLIIGRTGKTGNTETPIKRAHIEIERYIPTSVMVRIYQAPKDWKHVLEDEVILESNGDLCLDKVPRPDDCRGECRVIDPRNYAPFFAYQPGHILAGDLSDLLDEGYLRVVYLKPK</sequence>
<dbReference type="Proteomes" id="UP000076532">
    <property type="component" value="Unassembled WGS sequence"/>
</dbReference>
<proteinExistence type="predicted"/>
<evidence type="ECO:0000313" key="1">
    <source>
        <dbReference type="EMBL" id="KZP26227.1"/>
    </source>
</evidence>
<gene>
    <name evidence="1" type="ORF">FIBSPDRAFT_949697</name>
</gene>
<accession>A0A166PLU1</accession>
<name>A0A166PLU1_9AGAM</name>
<dbReference type="EMBL" id="KV417516">
    <property type="protein sequence ID" value="KZP26227.1"/>
    <property type="molecule type" value="Genomic_DNA"/>
</dbReference>